<dbReference type="EMBL" id="MN740625">
    <property type="protein sequence ID" value="QHS79089.1"/>
    <property type="molecule type" value="Genomic_DNA"/>
</dbReference>
<evidence type="ECO:0000256" key="1">
    <source>
        <dbReference type="SAM" id="MobiDB-lite"/>
    </source>
</evidence>
<sequence>MKTRSKSHPKRKTRKGGMDALTLLIGTSILYGVFGGIANAVKSRYNSEQFDTMPSEDTMPSDMSETMPSDDSMPSDMSETMPSEDTMPSDMSDTMPSDDSMPSDMSETMPEVKKGGRRTRRR</sequence>
<dbReference type="AlphaFoldDB" id="A0A6C0AH33"/>
<organism evidence="2">
    <name type="scientific">viral metagenome</name>
    <dbReference type="NCBI Taxonomy" id="1070528"/>
    <lineage>
        <taxon>unclassified sequences</taxon>
        <taxon>metagenomes</taxon>
        <taxon>organismal metagenomes</taxon>
    </lineage>
</organism>
<proteinExistence type="predicted"/>
<accession>A0A6C0AH33</accession>
<feature type="region of interest" description="Disordered" evidence="1">
    <location>
        <begin position="48"/>
        <end position="122"/>
    </location>
</feature>
<name>A0A6C0AH33_9ZZZZ</name>
<feature type="compositionally biased region" description="Low complexity" evidence="1">
    <location>
        <begin position="58"/>
        <end position="109"/>
    </location>
</feature>
<protein>
    <submittedName>
        <fullName evidence="2">Uncharacterized protein</fullName>
    </submittedName>
</protein>
<evidence type="ECO:0000313" key="2">
    <source>
        <dbReference type="EMBL" id="QHS79089.1"/>
    </source>
</evidence>
<reference evidence="2" key="1">
    <citation type="journal article" date="2020" name="Nature">
        <title>Giant virus diversity and host interactions through global metagenomics.</title>
        <authorList>
            <person name="Schulz F."/>
            <person name="Roux S."/>
            <person name="Paez-Espino D."/>
            <person name="Jungbluth S."/>
            <person name="Walsh D.A."/>
            <person name="Denef V.J."/>
            <person name="McMahon K.D."/>
            <person name="Konstantinidis K.T."/>
            <person name="Eloe-Fadrosh E.A."/>
            <person name="Kyrpides N.C."/>
            <person name="Woyke T."/>
        </authorList>
    </citation>
    <scope>NUCLEOTIDE SEQUENCE</scope>
    <source>
        <strain evidence="2">GVMAG-S-1035118-87</strain>
    </source>
</reference>